<organism evidence="1 2">
    <name type="scientific">Priapulus caudatus</name>
    <name type="common">Priapulid worm</name>
    <dbReference type="NCBI Taxonomy" id="37621"/>
    <lineage>
        <taxon>Eukaryota</taxon>
        <taxon>Metazoa</taxon>
        <taxon>Ecdysozoa</taxon>
        <taxon>Scalidophora</taxon>
        <taxon>Priapulida</taxon>
        <taxon>Priapulimorpha</taxon>
        <taxon>Priapulimorphida</taxon>
        <taxon>Priapulidae</taxon>
        <taxon>Priapulus</taxon>
    </lineage>
</organism>
<sequence>MNRFHTSKKPRKVKRLVSDGRKLKTVYVRRLPPNSNIVVNETAERGDNTAETDTILLASTSASTSGVPAPRTHAERMQRLLSGWEKIREDITATRLEEMAPATTVCSMCDAADAAIKCMECGPCVYYCATCCERVHRHTLFHEPLKWNGSLYLPVDLLIYDETPDFMICLCGAIQTVVTHMYKYIISRTL</sequence>
<dbReference type="CDD" id="cd19757">
    <property type="entry name" value="Bbox1"/>
    <property type="match status" value="1"/>
</dbReference>
<evidence type="ECO:0000313" key="2">
    <source>
        <dbReference type="RefSeq" id="XP_014670157.1"/>
    </source>
</evidence>
<keyword evidence="1" id="KW-1185">Reference proteome</keyword>
<dbReference type="RefSeq" id="XP_014670157.1">
    <property type="nucleotide sequence ID" value="XM_014814671.1"/>
</dbReference>
<proteinExistence type="predicted"/>
<name>A0ABM1ED86_PRICU</name>
<reference evidence="2" key="1">
    <citation type="submission" date="2025-08" db="UniProtKB">
        <authorList>
            <consortium name="RefSeq"/>
        </authorList>
    </citation>
    <scope>IDENTIFICATION</scope>
</reference>
<gene>
    <name evidence="2" type="primary">LOC106811130</name>
</gene>
<evidence type="ECO:0000313" key="1">
    <source>
        <dbReference type="Proteomes" id="UP000695022"/>
    </source>
</evidence>
<protein>
    <submittedName>
        <fullName evidence="2">Uncharacterized protein LOC106811130</fullName>
    </submittedName>
</protein>
<dbReference type="Proteomes" id="UP000695022">
    <property type="component" value="Unplaced"/>
</dbReference>
<accession>A0ABM1ED86</accession>
<dbReference type="GeneID" id="106811130"/>